<name>A0A7J9GJK0_9ROSI</name>
<evidence type="ECO:0000313" key="2">
    <source>
        <dbReference type="Proteomes" id="UP000593560"/>
    </source>
</evidence>
<sequence>MKQKVEALDKENCVYLQCYRR</sequence>
<evidence type="ECO:0000313" key="1">
    <source>
        <dbReference type="EMBL" id="MBA0797743.1"/>
    </source>
</evidence>
<accession>A0A7J9GJK0</accession>
<comment type="caution">
    <text evidence="1">The sequence shown here is derived from an EMBL/GenBank/DDBJ whole genome shotgun (WGS) entry which is preliminary data.</text>
</comment>
<proteinExistence type="predicted"/>
<dbReference type="OrthoDB" id="991557at2759"/>
<dbReference type="AlphaFoldDB" id="A0A7J9GJK0"/>
<gene>
    <name evidence="1" type="ORF">Gohar_008410</name>
</gene>
<protein>
    <submittedName>
        <fullName evidence="1">Uncharacterized protein</fullName>
    </submittedName>
</protein>
<dbReference type="Proteomes" id="UP000593560">
    <property type="component" value="Unassembled WGS sequence"/>
</dbReference>
<keyword evidence="2" id="KW-1185">Reference proteome</keyword>
<organism evidence="1 2">
    <name type="scientific">Gossypium harknessii</name>
    <dbReference type="NCBI Taxonomy" id="34285"/>
    <lineage>
        <taxon>Eukaryota</taxon>
        <taxon>Viridiplantae</taxon>
        <taxon>Streptophyta</taxon>
        <taxon>Embryophyta</taxon>
        <taxon>Tracheophyta</taxon>
        <taxon>Spermatophyta</taxon>
        <taxon>Magnoliopsida</taxon>
        <taxon>eudicotyledons</taxon>
        <taxon>Gunneridae</taxon>
        <taxon>Pentapetalae</taxon>
        <taxon>rosids</taxon>
        <taxon>malvids</taxon>
        <taxon>Malvales</taxon>
        <taxon>Malvaceae</taxon>
        <taxon>Malvoideae</taxon>
        <taxon>Gossypium</taxon>
    </lineage>
</organism>
<dbReference type="EMBL" id="JABFAD010000005">
    <property type="protein sequence ID" value="MBA0797743.1"/>
    <property type="molecule type" value="Genomic_DNA"/>
</dbReference>
<reference evidence="1 2" key="1">
    <citation type="journal article" date="2019" name="Genome Biol. Evol.">
        <title>Insights into the evolution of the New World diploid cottons (Gossypium, subgenus Houzingenia) based on genome sequencing.</title>
        <authorList>
            <person name="Grover C.E."/>
            <person name="Arick M.A. 2nd"/>
            <person name="Thrash A."/>
            <person name="Conover J.L."/>
            <person name="Sanders W.S."/>
            <person name="Peterson D.G."/>
            <person name="Frelichowski J.E."/>
            <person name="Scheffler J.A."/>
            <person name="Scheffler B.E."/>
            <person name="Wendel J.F."/>
        </authorList>
    </citation>
    <scope>NUCLEOTIDE SEQUENCE [LARGE SCALE GENOMIC DNA]</scope>
    <source>
        <strain evidence="1">0</strain>
        <tissue evidence="1">Leaf</tissue>
    </source>
</reference>